<dbReference type="RefSeq" id="WP_169797492.1">
    <property type="nucleotide sequence ID" value="NZ_CBCRUZ010000005.1"/>
</dbReference>
<sequence>MPARLELTLIHPDSKEQYPARLYSAARAIFGAEPDVRGPLFEAFAVAPLTAGAPGRFRWELGWICSAPPPSMPGSVRFGHVECRVLDVRVVERSFADLAAGPPVGSVELDVISPLYFSREGRDHPLPDPVLIVQSLLRRWNAFAPPELTIDRVTAKALLGSVRVTGMAGATPRTNLTLTTEQIGFVGQVRLAVEPGVDAAVTRALRTLAEFAPISGIGAQTTHGFGACRMRSAWAGREPARRLAARGGAHEWRSPELLPLPKPVSAETRQKPVAAESAAAGLDRLLAPALRADGGRHSAMTGTRPSRWTFRVP</sequence>
<dbReference type="Gene3D" id="3.30.70.1900">
    <property type="match status" value="1"/>
</dbReference>
<name>A0ABX8SDJ4_9ACTN</name>
<evidence type="ECO:0000313" key="4">
    <source>
        <dbReference type="Proteomes" id="UP000887023"/>
    </source>
</evidence>
<protein>
    <submittedName>
        <fullName evidence="3">CRISPR system precrRNA processing endoribonuclease RAMP protein Cas6</fullName>
    </submittedName>
</protein>
<feature type="domain" description="CRISPR-associated protein Cas6 C-terminal" evidence="2">
    <location>
        <begin position="109"/>
        <end position="227"/>
    </location>
</feature>
<organism evidence="3 4">
    <name type="scientific">Skermania pinensis</name>
    <dbReference type="NCBI Taxonomy" id="39122"/>
    <lineage>
        <taxon>Bacteria</taxon>
        <taxon>Bacillati</taxon>
        <taxon>Actinomycetota</taxon>
        <taxon>Actinomycetes</taxon>
        <taxon>Mycobacteriales</taxon>
        <taxon>Gordoniaceae</taxon>
        <taxon>Skermania</taxon>
    </lineage>
</organism>
<gene>
    <name evidence="3" type="primary">cas6</name>
    <name evidence="3" type="ORF">KV203_18430</name>
</gene>
<dbReference type="CDD" id="cd21141">
    <property type="entry name" value="Cas6_III-like"/>
    <property type="match status" value="1"/>
</dbReference>
<dbReference type="Pfam" id="PF10040">
    <property type="entry name" value="CRISPR_Cas6"/>
    <property type="match status" value="1"/>
</dbReference>
<dbReference type="EMBL" id="CP079105">
    <property type="protein sequence ID" value="QXQ13741.1"/>
    <property type="molecule type" value="Genomic_DNA"/>
</dbReference>
<dbReference type="InterPro" id="IPR019267">
    <property type="entry name" value="CRISPR-assoc_Cas6_C"/>
</dbReference>
<evidence type="ECO:0000256" key="1">
    <source>
        <dbReference type="SAM" id="MobiDB-lite"/>
    </source>
</evidence>
<accession>A0ABX8SDJ4</accession>
<feature type="region of interest" description="Disordered" evidence="1">
    <location>
        <begin position="294"/>
        <end position="313"/>
    </location>
</feature>
<evidence type="ECO:0000313" key="3">
    <source>
        <dbReference type="EMBL" id="QXQ13741.1"/>
    </source>
</evidence>
<keyword evidence="4" id="KW-1185">Reference proteome</keyword>
<reference evidence="3" key="1">
    <citation type="submission" date="2021-07" db="EMBL/GenBank/DDBJ databases">
        <title>Candidatus Kaistella beijingensis sp. nov. isolated from a municipal wastewater treatment plant is involved in sludge foaming.</title>
        <authorList>
            <person name="Song Y."/>
            <person name="Liu S.-J."/>
        </authorList>
    </citation>
    <scope>NUCLEOTIDE SEQUENCE</scope>
    <source>
        <strain evidence="3">DSM 43998</strain>
    </source>
</reference>
<proteinExistence type="predicted"/>
<dbReference type="Proteomes" id="UP000887023">
    <property type="component" value="Chromosome"/>
</dbReference>
<evidence type="ECO:0000259" key="2">
    <source>
        <dbReference type="Pfam" id="PF10040"/>
    </source>
</evidence>